<accession>A0A1H5U045</accession>
<name>A0A1H5U045_9PROT</name>
<comment type="subcellular location">
    <subcellularLocation>
        <location evidence="1">Cell membrane</location>
        <topology evidence="1">Multi-pass membrane protein</topology>
    </subcellularLocation>
</comment>
<feature type="transmembrane region" description="Helical" evidence="7">
    <location>
        <begin position="29"/>
        <end position="46"/>
    </location>
</feature>
<dbReference type="PANTHER" id="PTHR34584:SF1">
    <property type="entry name" value="NA(+)_H(+) ANTIPORTER SUBUNIT E1"/>
    <property type="match status" value="1"/>
</dbReference>
<evidence type="ECO:0000313" key="9">
    <source>
        <dbReference type="Proteomes" id="UP000236753"/>
    </source>
</evidence>
<dbReference type="Proteomes" id="UP000236753">
    <property type="component" value="Unassembled WGS sequence"/>
</dbReference>
<dbReference type="InterPro" id="IPR002758">
    <property type="entry name" value="Cation_antiport_E"/>
</dbReference>
<dbReference type="RefSeq" id="WP_103965970.1">
    <property type="nucleotide sequence ID" value="NZ_FNUX01000006.1"/>
</dbReference>
<evidence type="ECO:0000256" key="2">
    <source>
        <dbReference type="ARBA" id="ARBA00006228"/>
    </source>
</evidence>
<dbReference type="EMBL" id="FNUX01000006">
    <property type="protein sequence ID" value="SEF67808.1"/>
    <property type="molecule type" value="Genomic_DNA"/>
</dbReference>
<dbReference type="PIRSF" id="PIRSF019239">
    <property type="entry name" value="MrpE"/>
    <property type="match status" value="1"/>
</dbReference>
<evidence type="ECO:0000256" key="5">
    <source>
        <dbReference type="ARBA" id="ARBA00022989"/>
    </source>
</evidence>
<evidence type="ECO:0000256" key="6">
    <source>
        <dbReference type="ARBA" id="ARBA00023136"/>
    </source>
</evidence>
<dbReference type="Pfam" id="PF01899">
    <property type="entry name" value="MNHE"/>
    <property type="match status" value="1"/>
</dbReference>
<keyword evidence="6 7" id="KW-0472">Membrane</keyword>
<proteinExistence type="inferred from homology"/>
<evidence type="ECO:0000313" key="8">
    <source>
        <dbReference type="EMBL" id="SEF67808.1"/>
    </source>
</evidence>
<comment type="similarity">
    <text evidence="2">Belongs to the CPA3 antiporters (TC 2.A.63) subunit E family.</text>
</comment>
<dbReference type="GO" id="GO:0005886">
    <property type="term" value="C:plasma membrane"/>
    <property type="evidence" value="ECO:0007669"/>
    <property type="project" value="UniProtKB-SubCell"/>
</dbReference>
<feature type="transmembrane region" description="Helical" evidence="7">
    <location>
        <begin position="6"/>
        <end position="22"/>
    </location>
</feature>
<evidence type="ECO:0000256" key="3">
    <source>
        <dbReference type="ARBA" id="ARBA00022475"/>
    </source>
</evidence>
<dbReference type="GO" id="GO:0008324">
    <property type="term" value="F:monoatomic cation transmembrane transporter activity"/>
    <property type="evidence" value="ECO:0007669"/>
    <property type="project" value="InterPro"/>
</dbReference>
<evidence type="ECO:0000256" key="1">
    <source>
        <dbReference type="ARBA" id="ARBA00004651"/>
    </source>
</evidence>
<keyword evidence="5 7" id="KW-1133">Transmembrane helix</keyword>
<gene>
    <name evidence="8" type="ORF">SAMN05216334_10629</name>
</gene>
<dbReference type="AlphaFoldDB" id="A0A1H5U045"/>
<organism evidence="8 9">
    <name type="scientific">Nitrosomonas ureae</name>
    <dbReference type="NCBI Taxonomy" id="44577"/>
    <lineage>
        <taxon>Bacteria</taxon>
        <taxon>Pseudomonadati</taxon>
        <taxon>Pseudomonadota</taxon>
        <taxon>Betaproteobacteria</taxon>
        <taxon>Nitrosomonadales</taxon>
        <taxon>Nitrosomonadaceae</taxon>
        <taxon>Nitrosomonas</taxon>
    </lineage>
</organism>
<keyword evidence="3" id="KW-1003">Cell membrane</keyword>
<evidence type="ECO:0000256" key="7">
    <source>
        <dbReference type="SAM" id="Phobius"/>
    </source>
</evidence>
<dbReference type="OrthoDB" id="9807187at2"/>
<dbReference type="NCBIfam" id="NF006520">
    <property type="entry name" value="PRK08965.1-4"/>
    <property type="match status" value="1"/>
</dbReference>
<keyword evidence="4 7" id="KW-0812">Transmembrane</keyword>
<reference evidence="8 9" key="1">
    <citation type="submission" date="2016-10" db="EMBL/GenBank/DDBJ databases">
        <authorList>
            <person name="de Groot N.N."/>
        </authorList>
    </citation>
    <scope>NUCLEOTIDE SEQUENCE [LARGE SCALE GENOMIC DNA]</scope>
    <source>
        <strain evidence="8 9">Nm13</strain>
    </source>
</reference>
<evidence type="ECO:0000256" key="4">
    <source>
        <dbReference type="ARBA" id="ARBA00022692"/>
    </source>
</evidence>
<dbReference type="PANTHER" id="PTHR34584">
    <property type="entry name" value="NA(+)/H(+) ANTIPORTER SUBUNIT E1"/>
    <property type="match status" value="1"/>
</dbReference>
<protein>
    <submittedName>
        <fullName evidence="8">Multisubunit potassium/proton antiporter, PhaE subunit</fullName>
    </submittedName>
</protein>
<sequence>MSKILPYPLLTIFLIIMWLLLTNFSLGQFLVGTILAFIAVQGLAALHPAKPRLRRWDLLSKLIAIVLYDIVRSNIAVAKIILQGSKRERISGFMTIPLDLRDSSGLALLSVIITSTPGTAWIDYNSTQDTLLLHIFDLVDETAWRNLIKNRYEQLLLEIFE</sequence>